<keyword evidence="2" id="KW-0813">Transport</keyword>
<reference evidence="7 8" key="1">
    <citation type="submission" date="2020-07" db="EMBL/GenBank/DDBJ databases">
        <title>Sequencing the genomes of 1000 actinobacteria strains.</title>
        <authorList>
            <person name="Klenk H.-P."/>
        </authorList>
    </citation>
    <scope>NUCLEOTIDE SEQUENCE [LARGE SCALE GENOMIC DNA]</scope>
    <source>
        <strain evidence="7 8">DSM 21350</strain>
    </source>
</reference>
<accession>A0A7Y9JBS6</accession>
<dbReference type="Pfam" id="PF00005">
    <property type="entry name" value="ABC_tran"/>
    <property type="match status" value="1"/>
</dbReference>
<evidence type="ECO:0000256" key="5">
    <source>
        <dbReference type="SAM" id="MobiDB-lite"/>
    </source>
</evidence>
<evidence type="ECO:0000313" key="7">
    <source>
        <dbReference type="EMBL" id="NYD43300.1"/>
    </source>
</evidence>
<dbReference type="InterPro" id="IPR003593">
    <property type="entry name" value="AAA+_ATPase"/>
</dbReference>
<dbReference type="GO" id="GO:0016887">
    <property type="term" value="F:ATP hydrolysis activity"/>
    <property type="evidence" value="ECO:0007669"/>
    <property type="project" value="InterPro"/>
</dbReference>
<evidence type="ECO:0000313" key="8">
    <source>
        <dbReference type="Proteomes" id="UP000535511"/>
    </source>
</evidence>
<feature type="domain" description="ABC transporter" evidence="6">
    <location>
        <begin position="24"/>
        <end position="236"/>
    </location>
</feature>
<evidence type="ECO:0000259" key="6">
    <source>
        <dbReference type="PROSITE" id="PS50893"/>
    </source>
</evidence>
<gene>
    <name evidence="7" type="ORF">BJZ21_003383</name>
</gene>
<dbReference type="PROSITE" id="PS00211">
    <property type="entry name" value="ABC_TRANSPORTER_1"/>
    <property type="match status" value="1"/>
</dbReference>
<dbReference type="EMBL" id="JACCBG010000001">
    <property type="protein sequence ID" value="NYD43300.1"/>
    <property type="molecule type" value="Genomic_DNA"/>
</dbReference>
<evidence type="ECO:0000256" key="1">
    <source>
        <dbReference type="ARBA" id="ARBA00005417"/>
    </source>
</evidence>
<sequence>MARPPHQQKKQRKPKPKAEAPPLLRVSGLRRRFGEVDVLAGFDLDVRAGEAVALVGRNGAGKSTVLRCVTGADKPTGGTIELDGKPLDERSEQVRTHLAVVMDDMDFFPDLSVVEHLDLFAKAHRVADAQELVDEVLHEVGLIAQAGQLPGTLSSGQRRRLALASAFVRPRQLLVLDEPEQRLDRAGLDWLAGRLVQEKAQGLAVLMASHATALVEAVADRVVDVGAHREPAGREA</sequence>
<feature type="region of interest" description="Disordered" evidence="5">
    <location>
        <begin position="1"/>
        <end position="22"/>
    </location>
</feature>
<dbReference type="InterPro" id="IPR027417">
    <property type="entry name" value="P-loop_NTPase"/>
</dbReference>
<feature type="compositionally biased region" description="Basic residues" evidence="5">
    <location>
        <begin position="1"/>
        <end position="15"/>
    </location>
</feature>
<evidence type="ECO:0000256" key="4">
    <source>
        <dbReference type="ARBA" id="ARBA00022840"/>
    </source>
</evidence>
<dbReference type="Gene3D" id="3.40.50.300">
    <property type="entry name" value="P-loop containing nucleotide triphosphate hydrolases"/>
    <property type="match status" value="1"/>
</dbReference>
<evidence type="ECO:0000256" key="3">
    <source>
        <dbReference type="ARBA" id="ARBA00022741"/>
    </source>
</evidence>
<protein>
    <submittedName>
        <fullName evidence="7">Heme ABC exporter ATP-binding subunit CcmA</fullName>
    </submittedName>
</protein>
<dbReference type="AlphaFoldDB" id="A0A7Y9JBS6"/>
<keyword evidence="4 7" id="KW-0067">ATP-binding</keyword>
<dbReference type="Proteomes" id="UP000535511">
    <property type="component" value="Unassembled WGS sequence"/>
</dbReference>
<dbReference type="SUPFAM" id="SSF52540">
    <property type="entry name" value="P-loop containing nucleoside triphosphate hydrolases"/>
    <property type="match status" value="1"/>
</dbReference>
<keyword evidence="8" id="KW-1185">Reference proteome</keyword>
<dbReference type="InterPro" id="IPR003439">
    <property type="entry name" value="ABC_transporter-like_ATP-bd"/>
</dbReference>
<dbReference type="InterPro" id="IPR017871">
    <property type="entry name" value="ABC_transporter-like_CS"/>
</dbReference>
<comment type="similarity">
    <text evidence="1">Belongs to the ABC transporter superfamily.</text>
</comment>
<keyword evidence="3" id="KW-0547">Nucleotide-binding</keyword>
<proteinExistence type="inferred from homology"/>
<dbReference type="SMART" id="SM00382">
    <property type="entry name" value="AAA"/>
    <property type="match status" value="1"/>
</dbReference>
<organism evidence="7 8">
    <name type="scientific">Nocardioides panaciterrulae</name>
    <dbReference type="NCBI Taxonomy" id="661492"/>
    <lineage>
        <taxon>Bacteria</taxon>
        <taxon>Bacillati</taxon>
        <taxon>Actinomycetota</taxon>
        <taxon>Actinomycetes</taxon>
        <taxon>Propionibacteriales</taxon>
        <taxon>Nocardioidaceae</taxon>
        <taxon>Nocardioides</taxon>
    </lineage>
</organism>
<dbReference type="PANTHER" id="PTHR43335">
    <property type="entry name" value="ABC TRANSPORTER, ATP-BINDING PROTEIN"/>
    <property type="match status" value="1"/>
</dbReference>
<evidence type="ECO:0000256" key="2">
    <source>
        <dbReference type="ARBA" id="ARBA00022448"/>
    </source>
</evidence>
<name>A0A7Y9JBS6_9ACTN</name>
<dbReference type="PROSITE" id="PS50893">
    <property type="entry name" value="ABC_TRANSPORTER_2"/>
    <property type="match status" value="1"/>
</dbReference>
<dbReference type="GO" id="GO:0005524">
    <property type="term" value="F:ATP binding"/>
    <property type="evidence" value="ECO:0007669"/>
    <property type="project" value="UniProtKB-KW"/>
</dbReference>
<comment type="caution">
    <text evidence="7">The sequence shown here is derived from an EMBL/GenBank/DDBJ whole genome shotgun (WGS) entry which is preliminary data.</text>
</comment>
<dbReference type="RefSeq" id="WP_425490525.1">
    <property type="nucleotide sequence ID" value="NZ_JACCBG010000001.1"/>
</dbReference>